<keyword evidence="3" id="KW-1185">Reference proteome</keyword>
<reference evidence="2 3" key="1">
    <citation type="submission" date="2019-10" db="EMBL/GenBank/DDBJ databases">
        <title>Assembly and Annotation for the nematode Trichostrongylus colubriformis.</title>
        <authorList>
            <person name="Martin J."/>
        </authorList>
    </citation>
    <scope>NUCLEOTIDE SEQUENCE [LARGE SCALE GENOMIC DNA]</scope>
    <source>
        <strain evidence="2">G859</strain>
        <tissue evidence="2">Whole worm</tissue>
    </source>
</reference>
<name>A0AAN8IQM5_TRICO</name>
<proteinExistence type="predicted"/>
<sequence length="830" mass="88805">SSTTSNYASERDNDVPAQVSGSFADNAGSTAQENCDVPTVLVDEGSIDSEDSTGAADGDVPAEVHERSELSKTNDVPIEVVEVDEEPSGEIPDAPFNESSEEVTRVPRRSSIQIANHLSDVSDEELDQLPRAQGNRPEIDELVDCDDFRHVHFMNGTGQASSVPPDSPPGESFIYGGQSSPFVNKRAGPSTSEEVNGMLRKLPRQAAGRDRGISRSPPAPPSTPPRDDRRIRLENLKKLNFSQAAKYKVKERIDDATRALSPPHGPSTPPFDMYESAPRRNVRSFLDEPGAEFLSVGARAERDTSIGRNRSPDVSSRRKRRHDGDNDRGDERERNRGDWSETNDRRSGRDDWRAERDDHRPHADGLDNGLEDLSNNPAELQRRCTAHIALSENQAASVSDDQLLSAVTEALYLLTNAQRLCKKREKLLNEMKAMRQGEVDMMKVIHADLPAHLQSVVRIEGDNVFINEAGLGGLQSSTANVPQFTQFPPSTVTPAVYMNTGTAPPIGMSPFIVPPGIPPIMPSKANIPGIPPPMPSGVIIQGPETSSASASVPPPAKSVSPDLDPGAESMSSSFMPSTFSHPPPPISSGPAPSAPLHVRPSSPNAAVTGLPDFSKPPPSMRPVNGTSNGSLTKTASSNALPDVAVPPNRSSAPPAMASATVPPSNAAPPLNFNVPPPNVTSGAGTARAPYMQPSSFLGPPPGTSNPALAQDFTKTITNMITSALKAPVNAGVNAFGAQPGMRTYVGPGMSLMGSVPPPSNMHDNGGSGEVEWTSNRRGYQYRGKSGYGKRQGNDRREDLQISDFLIFQRGNVMAHRDHLTRLSSSSVICL</sequence>
<feature type="compositionally biased region" description="Basic and acidic residues" evidence="1">
    <location>
        <begin position="248"/>
        <end position="257"/>
    </location>
</feature>
<feature type="region of interest" description="Disordered" evidence="1">
    <location>
        <begin position="155"/>
        <end position="276"/>
    </location>
</feature>
<feature type="region of interest" description="Disordered" evidence="1">
    <location>
        <begin position="762"/>
        <end position="794"/>
    </location>
</feature>
<feature type="compositionally biased region" description="Basic and acidic residues" evidence="1">
    <location>
        <begin position="62"/>
        <end position="72"/>
    </location>
</feature>
<dbReference type="AlphaFoldDB" id="A0AAN8IQM5"/>
<feature type="compositionally biased region" description="Polar residues" evidence="1">
    <location>
        <begin position="19"/>
        <end position="33"/>
    </location>
</feature>
<feature type="compositionally biased region" description="Low complexity" evidence="1">
    <location>
        <begin position="569"/>
        <end position="580"/>
    </location>
</feature>
<dbReference type="EMBL" id="WIXE01005272">
    <property type="protein sequence ID" value="KAK5982321.1"/>
    <property type="molecule type" value="Genomic_DNA"/>
</dbReference>
<evidence type="ECO:0000256" key="1">
    <source>
        <dbReference type="SAM" id="MobiDB-lite"/>
    </source>
</evidence>
<protein>
    <submittedName>
        <fullName evidence="2">Uncharacterized protein</fullName>
    </submittedName>
</protein>
<feature type="compositionally biased region" description="Polar residues" evidence="1">
    <location>
        <begin position="624"/>
        <end position="639"/>
    </location>
</feature>
<feature type="compositionally biased region" description="Basic and acidic residues" evidence="1">
    <location>
        <begin position="322"/>
        <end position="365"/>
    </location>
</feature>
<evidence type="ECO:0000313" key="3">
    <source>
        <dbReference type="Proteomes" id="UP001331761"/>
    </source>
</evidence>
<feature type="compositionally biased region" description="Low complexity" evidence="1">
    <location>
        <begin position="546"/>
        <end position="561"/>
    </location>
</feature>
<organism evidence="2 3">
    <name type="scientific">Trichostrongylus colubriformis</name>
    <name type="common">Black scour worm</name>
    <dbReference type="NCBI Taxonomy" id="6319"/>
    <lineage>
        <taxon>Eukaryota</taxon>
        <taxon>Metazoa</taxon>
        <taxon>Ecdysozoa</taxon>
        <taxon>Nematoda</taxon>
        <taxon>Chromadorea</taxon>
        <taxon>Rhabditida</taxon>
        <taxon>Rhabditina</taxon>
        <taxon>Rhabditomorpha</taxon>
        <taxon>Strongyloidea</taxon>
        <taxon>Trichostrongylidae</taxon>
        <taxon>Trichostrongylus</taxon>
    </lineage>
</organism>
<feature type="region of interest" description="Disordered" evidence="1">
    <location>
        <begin position="1"/>
        <end position="141"/>
    </location>
</feature>
<gene>
    <name evidence="2" type="ORF">GCK32_007673</name>
</gene>
<comment type="caution">
    <text evidence="2">The sequence shown here is derived from an EMBL/GenBank/DDBJ whole genome shotgun (WGS) entry which is preliminary data.</text>
</comment>
<dbReference type="Proteomes" id="UP001331761">
    <property type="component" value="Unassembled WGS sequence"/>
</dbReference>
<feature type="region of interest" description="Disordered" evidence="1">
    <location>
        <begin position="541"/>
        <end position="643"/>
    </location>
</feature>
<accession>A0AAN8IQM5</accession>
<feature type="non-terminal residue" evidence="2">
    <location>
        <position position="1"/>
    </location>
</feature>
<feature type="compositionally biased region" description="Basic and acidic residues" evidence="1">
    <location>
        <begin position="225"/>
        <end position="237"/>
    </location>
</feature>
<evidence type="ECO:0000313" key="2">
    <source>
        <dbReference type="EMBL" id="KAK5982321.1"/>
    </source>
</evidence>
<feature type="region of interest" description="Disordered" evidence="1">
    <location>
        <begin position="296"/>
        <end position="374"/>
    </location>
</feature>